<dbReference type="EMBL" id="CP002545">
    <property type="protein sequence ID" value="ADY52970.1"/>
    <property type="molecule type" value="Genomic_DNA"/>
</dbReference>
<dbReference type="eggNOG" id="ENOG50336G5">
    <property type="taxonomic scope" value="Bacteria"/>
</dbReference>
<dbReference type="STRING" id="762903.Pedsa_2422"/>
<gene>
    <name evidence="1" type="ordered locus">Pedsa_2422</name>
</gene>
<evidence type="ECO:0000313" key="1">
    <source>
        <dbReference type="EMBL" id="ADY52970.1"/>
    </source>
</evidence>
<organism evidence="1 2">
    <name type="scientific">Pseudopedobacter saltans (strain ATCC 51119 / DSM 12145 / JCM 21818 / CCUG 39354 / LMG 10337 / NBRC 100064 / NCIMB 13643)</name>
    <name type="common">Pedobacter saltans</name>
    <dbReference type="NCBI Taxonomy" id="762903"/>
    <lineage>
        <taxon>Bacteria</taxon>
        <taxon>Pseudomonadati</taxon>
        <taxon>Bacteroidota</taxon>
        <taxon>Sphingobacteriia</taxon>
        <taxon>Sphingobacteriales</taxon>
        <taxon>Sphingobacteriaceae</taxon>
        <taxon>Pseudopedobacter</taxon>
    </lineage>
</organism>
<evidence type="ECO:0000313" key="2">
    <source>
        <dbReference type="Proteomes" id="UP000000310"/>
    </source>
</evidence>
<dbReference type="KEGG" id="psn:Pedsa_2422"/>
<name>F0SE44_PSESL</name>
<dbReference type="Proteomes" id="UP000000310">
    <property type="component" value="Chromosome"/>
</dbReference>
<protein>
    <submittedName>
        <fullName evidence="1">Uncharacterized protein</fullName>
    </submittedName>
</protein>
<reference evidence="1 2" key="1">
    <citation type="journal article" date="2011" name="Stand. Genomic Sci.">
        <title>Complete genome sequence of the gliding, heparinolytic Pedobacter saltans type strain (113).</title>
        <authorList>
            <person name="Liolios K."/>
            <person name="Sikorski J."/>
            <person name="Lu M."/>
            <person name="Nolan M."/>
            <person name="Lapidus A."/>
            <person name="Lucas S."/>
            <person name="Hammon N."/>
            <person name="Deshpande S."/>
            <person name="Cheng J.F."/>
            <person name="Tapia R."/>
            <person name="Han C."/>
            <person name="Goodwin L."/>
            <person name="Pitluck S."/>
            <person name="Huntemann M."/>
            <person name="Ivanova N."/>
            <person name="Pagani I."/>
            <person name="Mavromatis K."/>
            <person name="Ovchinikova G."/>
            <person name="Pati A."/>
            <person name="Chen A."/>
            <person name="Palaniappan K."/>
            <person name="Land M."/>
            <person name="Hauser L."/>
            <person name="Brambilla E.M."/>
            <person name="Kotsyurbenko O."/>
            <person name="Rohde M."/>
            <person name="Tindall B.J."/>
            <person name="Abt B."/>
            <person name="Goker M."/>
            <person name="Detter J.C."/>
            <person name="Woyke T."/>
            <person name="Bristow J."/>
            <person name="Eisen J.A."/>
            <person name="Markowitz V."/>
            <person name="Hugenholtz P."/>
            <person name="Klenk H.P."/>
            <person name="Kyrpides N.C."/>
        </authorList>
    </citation>
    <scope>NUCLEOTIDE SEQUENCE [LARGE SCALE GENOMIC DNA]</scope>
    <source>
        <strain evidence="2">ATCC 51119 / DSM 12145 / JCM 21818 / LMG 10337 / NBRC 100064 / NCIMB 13643</strain>
    </source>
</reference>
<dbReference type="AlphaFoldDB" id="F0SE44"/>
<proteinExistence type="predicted"/>
<reference evidence="2" key="2">
    <citation type="submission" date="2011-02" db="EMBL/GenBank/DDBJ databases">
        <title>The complete genome of Pedobacter saltans DSM 12145.</title>
        <authorList>
            <consortium name="US DOE Joint Genome Institute (JGI-PGF)"/>
            <person name="Lucas S."/>
            <person name="Copeland A."/>
            <person name="Lapidus A."/>
            <person name="Bruce D."/>
            <person name="Goodwin L."/>
            <person name="Pitluck S."/>
            <person name="Kyrpides N."/>
            <person name="Mavromatis K."/>
            <person name="Pagani I."/>
            <person name="Ivanova N."/>
            <person name="Ovchinnikova G."/>
            <person name="Lu M."/>
            <person name="Detter J.C."/>
            <person name="Han C."/>
            <person name="Land M."/>
            <person name="Hauser L."/>
            <person name="Markowitz V."/>
            <person name="Cheng J.-F."/>
            <person name="Hugenholtz P."/>
            <person name="Woyke T."/>
            <person name="Wu D."/>
            <person name="Tindall B."/>
            <person name="Pomrenke H.G."/>
            <person name="Brambilla E."/>
            <person name="Klenk H.-P."/>
            <person name="Eisen J.A."/>
        </authorList>
    </citation>
    <scope>NUCLEOTIDE SEQUENCE [LARGE SCALE GENOMIC DNA]</scope>
    <source>
        <strain evidence="2">ATCC 51119 / DSM 12145 / JCM 21818 / LMG 10337 / NBRC 100064 / NCIMB 13643</strain>
    </source>
</reference>
<sequence length="532" mass="60108">MNLGQYDMVLALSDSKVSYEFNQLLKQKRVSDRWHFLSNLDGEYIANTGSNFEITRQAWLNQKDETRITDYANYDILMDVTVAGFKVTFFKDSHTELLFKIIIKEGEFCYFKNGNMNKCDLAGMEYAFRVPVSKLRITSKDMYMLDEKSEEKLREEGFNDNDFLIDSIFLDFQRADVNQYSVKDSLLPKGISKLTYLQIALANYFKSLGSNKDNPYILGYTVRKKKLIERDKALLYPTGASFSISYSNNVRESAFNFLLLTDHHQFPEAPQGGRIDKSLVESASDKTTTASGVIAIDFQTFKNNYLDTITAKVTEAFKESFEDSGYYDSDSRSESKVVFKCSKGGASMDFSLEKDGIRDVKESKCISIDYIIKVSGNVHEEKSALIGTVGVNQKFSTNGKYEINKKKGKEGTLKIRLRASSEGKIEIEPLYEAPLVGRDSDGPEYKHGLDRLWSGISDFFAAIAGVQMAYTESLLSRIGSELGEMTFKGIQDFSNKVILPGSNVYTFKDIRLLNGKQDNSDAVLFDIAYALT</sequence>
<keyword evidence="2" id="KW-1185">Reference proteome</keyword>
<dbReference type="OrthoDB" id="787755at2"/>
<dbReference type="RefSeq" id="WP_013633455.1">
    <property type="nucleotide sequence ID" value="NC_015177.1"/>
</dbReference>
<accession>F0SE44</accession>
<dbReference type="HOGENOM" id="CLU_529896_0_0_10"/>